<dbReference type="EMBL" id="CP012850">
    <property type="protein sequence ID" value="ALI37734.1"/>
    <property type="molecule type" value="Genomic_DNA"/>
</dbReference>
<keyword evidence="2" id="KW-1185">Reference proteome</keyword>
<evidence type="ECO:0000313" key="2">
    <source>
        <dbReference type="Proteomes" id="UP000058925"/>
    </source>
</evidence>
<dbReference type="Proteomes" id="UP000058925">
    <property type="component" value="Chromosome"/>
</dbReference>
<dbReference type="KEGG" id="taa:NMY3_03552"/>
<gene>
    <name evidence="1" type="ORF">NMY3_03552</name>
</gene>
<accession>A0A654M1N1</accession>
<dbReference type="OrthoDB" id="11490at2157"/>
<name>A0A654M1N1_9ARCH</name>
<protein>
    <submittedName>
        <fullName evidence="1">Uncharacterized protein</fullName>
    </submittedName>
</protein>
<dbReference type="GeneID" id="60423376"/>
<dbReference type="AlphaFoldDB" id="A0A654M1N1"/>
<reference evidence="2" key="1">
    <citation type="submission" date="2015-10" db="EMBL/GenBank/DDBJ databases">
        <title>Niche specialization of a soil ammonia-oxidizing archaeon, Candidatus Nitrosocosmicus oleophilus.</title>
        <authorList>
            <person name="Jung M.-Y."/>
            <person name="Rhee S.-K."/>
        </authorList>
    </citation>
    <scope>NUCLEOTIDE SEQUENCE [LARGE SCALE GENOMIC DNA]</scope>
    <source>
        <strain evidence="2">MY3</strain>
    </source>
</reference>
<dbReference type="RefSeq" id="WP_196816755.1">
    <property type="nucleotide sequence ID" value="NZ_CP012850.1"/>
</dbReference>
<evidence type="ECO:0000313" key="1">
    <source>
        <dbReference type="EMBL" id="ALI37734.1"/>
    </source>
</evidence>
<sequence>MYQIIVGQWGLSLGEIETINNLFKDYYVLENPLNQNVGYASTLEIEFLKNKDTDFFDCITIEKWTDLVGIIKNIKKRRGRKGLKLKITIADYFESGDTIDVDANIKNGDDADIEREVELLFFKRTIFLLMHKIDSEFIKGLERIEVAIENFTELSKKISQSSISEDQNEKNRHEYGKAEENYHSLSNNYNMSTGNRESEIQMQIFLFDDKKRVWKNL</sequence>
<organism evidence="1 2">
    <name type="scientific">Candidatus Nitrosocosmicus oleophilus</name>
    <dbReference type="NCBI Taxonomy" id="1353260"/>
    <lineage>
        <taxon>Archaea</taxon>
        <taxon>Nitrososphaerota</taxon>
        <taxon>Nitrososphaeria</taxon>
        <taxon>Nitrososphaerales</taxon>
        <taxon>Nitrososphaeraceae</taxon>
        <taxon>Candidatus Nitrosocosmicus</taxon>
    </lineage>
</organism>
<proteinExistence type="predicted"/>